<gene>
    <name evidence="1" type="ORF">ACOLOM_LOCUS8084</name>
</gene>
<evidence type="ECO:0000313" key="1">
    <source>
        <dbReference type="EMBL" id="CAG8645614.1"/>
    </source>
</evidence>
<keyword evidence="2" id="KW-1185">Reference proteome</keyword>
<dbReference type="EMBL" id="CAJVPT010020063">
    <property type="protein sequence ID" value="CAG8645614.1"/>
    <property type="molecule type" value="Genomic_DNA"/>
</dbReference>
<accession>A0ACA9NBS6</accession>
<dbReference type="Proteomes" id="UP000789525">
    <property type="component" value="Unassembled WGS sequence"/>
</dbReference>
<protein>
    <submittedName>
        <fullName evidence="1">14609_t:CDS:1</fullName>
    </submittedName>
</protein>
<comment type="caution">
    <text evidence="1">The sequence shown here is derived from an EMBL/GenBank/DDBJ whole genome shotgun (WGS) entry which is preliminary data.</text>
</comment>
<evidence type="ECO:0000313" key="2">
    <source>
        <dbReference type="Proteomes" id="UP000789525"/>
    </source>
</evidence>
<reference evidence="1" key="1">
    <citation type="submission" date="2021-06" db="EMBL/GenBank/DDBJ databases">
        <authorList>
            <person name="Kallberg Y."/>
            <person name="Tangrot J."/>
            <person name="Rosling A."/>
        </authorList>
    </citation>
    <scope>NUCLEOTIDE SEQUENCE</scope>
    <source>
        <strain evidence="1">CL356</strain>
    </source>
</reference>
<proteinExistence type="predicted"/>
<name>A0ACA9NBS6_9GLOM</name>
<organism evidence="1 2">
    <name type="scientific">Acaulospora colombiana</name>
    <dbReference type="NCBI Taxonomy" id="27376"/>
    <lineage>
        <taxon>Eukaryota</taxon>
        <taxon>Fungi</taxon>
        <taxon>Fungi incertae sedis</taxon>
        <taxon>Mucoromycota</taxon>
        <taxon>Glomeromycotina</taxon>
        <taxon>Glomeromycetes</taxon>
        <taxon>Diversisporales</taxon>
        <taxon>Acaulosporaceae</taxon>
        <taxon>Acaulospora</taxon>
    </lineage>
</organism>
<sequence length="327" mass="35973">MALPASETKHIPILSYQFGSETFTLNQRDDHGVTNGTTLWLGGQVLAYYLSSELPGGGTSRLSKGGTITSDMKLQEAVEEAVASDRAPKQRRKRAIELGSGIGLTALALHSMGWDVCATDVEPVVSTVLRPNIKMNTGDPVRECKKDGHILECRELDWAVPPQQWDWAHPEAVARHQAEQDTFPTADSQNIDSSLTVKRALSPPFDLIVTADTLYTPALVIPLLRSLHNLASLSIVGDSKHSCTIYVAVERRDPGLMDRAFQQCSSPPWGFRIERVRATKVRKALEKAKVPWVKERGAWEGVEIWKMRLPRDMATAPLASASSSSSH</sequence>